<evidence type="ECO:0000313" key="5">
    <source>
        <dbReference type="Proteomes" id="UP000002149"/>
    </source>
</evidence>
<accession>Q5K8A8</accession>
<dbReference type="GO" id="GO:0019789">
    <property type="term" value="F:SUMO transferase activity"/>
    <property type="evidence" value="ECO:0000318"/>
    <property type="project" value="GO_Central"/>
</dbReference>
<sequence length="505" mass="56376">MSSRLPPSSAHSIKFGHAQSTPPSKSSTFGQGRNDGVLEWLDYAECSLCRDPLLNGAAKGKHYWMTSCGHILCSSDEHQHQEGICTACNKQMELFLIQEGSLPPGHEIWFQNGASLLTGAMEEMKTAMKKNTSALRVMGFQYREMKRSIQHYRDAMKEKDARITSVQREQEALMSENHELHERVAELQSQLRNFQRSQPAIVPQITPQSQYSLNSNIRQAEPTHYDQPQPNTQKEYIPPPPALPTVHEEEQQPTVGFGYRMGNGDVEGSNKRRRIDILEQQPRRFIPPTPASGAFEGSQHLRHPQPSHNFQTNRPMSRAFSSIAPMAIPRMGAPTQVPLQGPGGRPKSTIGHMGGERRADDGDDIKSRLETYRYDPANPSPNRRAPQERSGTTLPNQHERRFNTQSLQTQRLQMSVPQRPQSSFVQRLKMSNSSFVNRPGSARPTPLQQHMSAPSMNSSQSMVIGTGMGGVQDSASVRMREGVLQGGARMTLTHGVGQRGSGNRF</sequence>
<dbReference type="PANTHER" id="PTHR22663">
    <property type="entry name" value="RING FINGER PROTEIN NARYA-RELATED"/>
    <property type="match status" value="1"/>
</dbReference>
<dbReference type="InParanoid" id="Q5K8A8"/>
<feature type="compositionally biased region" description="Polar residues" evidence="3">
    <location>
        <begin position="1"/>
        <end position="11"/>
    </location>
</feature>
<feature type="compositionally biased region" description="Polar residues" evidence="3">
    <location>
        <begin position="306"/>
        <end position="315"/>
    </location>
</feature>
<dbReference type="RefSeq" id="XP_024513915.1">
    <property type="nucleotide sequence ID" value="XM_024658225.1"/>
</dbReference>
<dbReference type="EMBL" id="AE017352">
    <property type="protein sequence ID" value="AAW46716.2"/>
    <property type="molecule type" value="Genomic_DNA"/>
</dbReference>
<feature type="region of interest" description="Disordered" evidence="3">
    <location>
        <begin position="284"/>
        <end position="316"/>
    </location>
</feature>
<keyword evidence="5" id="KW-1185">Reference proteome</keyword>
<keyword evidence="2" id="KW-0175">Coiled coil</keyword>
<feature type="region of interest" description="Disordered" evidence="3">
    <location>
        <begin position="1"/>
        <end position="31"/>
    </location>
</feature>
<dbReference type="PaxDb" id="214684-Q5K8A8"/>
<evidence type="ECO:0000313" key="4">
    <source>
        <dbReference type="EMBL" id="AAW46716.2"/>
    </source>
</evidence>
<dbReference type="KEGG" id="cne:CNL06360"/>
<gene>
    <name evidence="4" type="ordered locus">CNL06360</name>
</gene>
<dbReference type="InterPro" id="IPR042123">
    <property type="entry name" value="Zip3/RNF212-like"/>
</dbReference>
<feature type="region of interest" description="Disordered" evidence="3">
    <location>
        <begin position="435"/>
        <end position="454"/>
    </location>
</feature>
<feature type="region of interest" description="Disordered" evidence="3">
    <location>
        <begin position="332"/>
        <end position="400"/>
    </location>
</feature>
<dbReference type="STRING" id="214684.Q5K8A8"/>
<feature type="compositionally biased region" description="Polar residues" evidence="3">
    <location>
        <begin position="18"/>
        <end position="31"/>
    </location>
</feature>
<dbReference type="GO" id="GO:0007131">
    <property type="term" value="P:reciprocal meiotic recombination"/>
    <property type="evidence" value="ECO:0007669"/>
    <property type="project" value="InterPro"/>
</dbReference>
<dbReference type="HOGENOM" id="CLU_1133544_0_0_1"/>
<name>Q5K8A8_CRYD1</name>
<proteinExistence type="predicted"/>
<reference evidence="4 5" key="1">
    <citation type="journal article" date="2005" name="Science">
        <title>The genome of the basidiomycetous yeast and human pathogen Cryptococcus neoformans.</title>
        <authorList>
            <person name="Loftus B.J."/>
            <person name="Fung E."/>
            <person name="Roncaglia P."/>
            <person name="Rowley D."/>
            <person name="Amedeo P."/>
            <person name="Bruno D."/>
            <person name="Vamathevan J."/>
            <person name="Miranda M."/>
            <person name="Anderson I.J."/>
            <person name="Fraser J.A."/>
            <person name="Allen J.E."/>
            <person name="Bosdet I.E."/>
            <person name="Brent M.R."/>
            <person name="Chiu R."/>
            <person name="Doering T.L."/>
            <person name="Donlin M.J."/>
            <person name="D'Souza C.A."/>
            <person name="Fox D.S."/>
            <person name="Grinberg V."/>
            <person name="Fu J."/>
            <person name="Fukushima M."/>
            <person name="Haas B.J."/>
            <person name="Huang J.C."/>
            <person name="Janbon G."/>
            <person name="Jones S.J."/>
            <person name="Koo H.L."/>
            <person name="Krzywinski M.I."/>
            <person name="Kwon-Chung J.K."/>
            <person name="Lengeler K.B."/>
            <person name="Maiti R."/>
            <person name="Marra M.A."/>
            <person name="Marra R.E."/>
            <person name="Mathewson C.A."/>
            <person name="Mitchell T.G."/>
            <person name="Pertea M."/>
            <person name="Riggs F.R."/>
            <person name="Salzberg S.L."/>
            <person name="Schein J.E."/>
            <person name="Shvartsbeyn A."/>
            <person name="Shin H."/>
            <person name="Shumway M."/>
            <person name="Specht C.A."/>
            <person name="Suh B.B."/>
            <person name="Tenney A."/>
            <person name="Utterback T.R."/>
            <person name="Wickes B.L."/>
            <person name="Wortman J.R."/>
            <person name="Wye N.H."/>
            <person name="Kronstad J.W."/>
            <person name="Lodge J.K."/>
            <person name="Heitman J."/>
            <person name="Davis R.W."/>
            <person name="Fraser C.M."/>
            <person name="Hyman R.W."/>
        </authorList>
    </citation>
    <scope>NUCLEOTIDE SEQUENCE [LARGE SCALE GENOMIC DNA]</scope>
    <source>
        <strain evidence="5">JEC21 / ATCC MYA-565</strain>
    </source>
</reference>
<dbReference type="VEuPathDB" id="FungiDB:CNL06360"/>
<evidence type="ECO:0000256" key="2">
    <source>
        <dbReference type="SAM" id="Coils"/>
    </source>
</evidence>
<feature type="coiled-coil region" evidence="2">
    <location>
        <begin position="142"/>
        <end position="197"/>
    </location>
</feature>
<dbReference type="OrthoDB" id="2568889at2759"/>
<organism evidence="4 5">
    <name type="scientific">Cryptococcus deneoformans (strain JEC21 / ATCC MYA-565)</name>
    <name type="common">Cryptococcus neoformans var. neoformans serotype D</name>
    <dbReference type="NCBI Taxonomy" id="214684"/>
    <lineage>
        <taxon>Eukaryota</taxon>
        <taxon>Fungi</taxon>
        <taxon>Dikarya</taxon>
        <taxon>Basidiomycota</taxon>
        <taxon>Agaricomycotina</taxon>
        <taxon>Tremellomycetes</taxon>
        <taxon>Tremellales</taxon>
        <taxon>Cryptococcaceae</taxon>
        <taxon>Cryptococcus</taxon>
        <taxon>Cryptococcus neoformans species complex</taxon>
    </lineage>
</organism>
<evidence type="ECO:0000256" key="1">
    <source>
        <dbReference type="ARBA" id="ARBA00023254"/>
    </source>
</evidence>
<dbReference type="Proteomes" id="UP000002149">
    <property type="component" value="Chromosome 12"/>
</dbReference>
<feature type="region of interest" description="Disordered" evidence="3">
    <location>
        <begin position="221"/>
        <end position="242"/>
    </location>
</feature>
<keyword evidence="1" id="KW-0469">Meiosis</keyword>
<dbReference type="GO" id="GO:0000795">
    <property type="term" value="C:synaptonemal complex"/>
    <property type="evidence" value="ECO:0000318"/>
    <property type="project" value="GO_Central"/>
</dbReference>
<dbReference type="GeneID" id="3254974"/>
<dbReference type="GO" id="GO:0007129">
    <property type="term" value="P:homologous chromosome pairing at meiosis"/>
    <property type="evidence" value="ECO:0000318"/>
    <property type="project" value="GO_Central"/>
</dbReference>
<protein>
    <submittedName>
        <fullName evidence="4">Expressed protein</fullName>
    </submittedName>
</protein>
<evidence type="ECO:0000256" key="3">
    <source>
        <dbReference type="SAM" id="MobiDB-lite"/>
    </source>
</evidence>
<dbReference type="AlphaFoldDB" id="Q5K8A8"/>
<dbReference type="PANTHER" id="PTHR22663:SF17">
    <property type="entry name" value="RING FINGER PROTEIN NARYA-RELATED"/>
    <property type="match status" value="1"/>
</dbReference>
<feature type="compositionally biased region" description="Basic and acidic residues" evidence="3">
    <location>
        <begin position="354"/>
        <end position="373"/>
    </location>
</feature>